<proteinExistence type="predicted"/>
<dbReference type="EMBL" id="AMZH03009600">
    <property type="protein sequence ID" value="RRT56497.1"/>
    <property type="molecule type" value="Genomic_DNA"/>
</dbReference>
<evidence type="ECO:0000313" key="2">
    <source>
        <dbReference type="EMBL" id="RRT56497.1"/>
    </source>
</evidence>
<evidence type="ECO:0000256" key="1">
    <source>
        <dbReference type="SAM" id="Phobius"/>
    </source>
</evidence>
<protein>
    <submittedName>
        <fullName evidence="2">Uncharacterized protein</fullName>
    </submittedName>
</protein>
<keyword evidence="1" id="KW-1133">Transmembrane helix</keyword>
<feature type="non-terminal residue" evidence="2">
    <location>
        <position position="1"/>
    </location>
</feature>
<accession>A0A426YXN8</accession>
<gene>
    <name evidence="2" type="ORF">B296_00047821</name>
</gene>
<dbReference type="Proteomes" id="UP000287651">
    <property type="component" value="Unassembled WGS sequence"/>
</dbReference>
<reference evidence="2 3" key="1">
    <citation type="journal article" date="2014" name="Agronomy (Basel)">
        <title>A Draft Genome Sequence for Ensete ventricosum, the Drought-Tolerant Tree Against Hunger.</title>
        <authorList>
            <person name="Harrison J."/>
            <person name="Moore K.A."/>
            <person name="Paszkiewicz K."/>
            <person name="Jones T."/>
            <person name="Grant M."/>
            <person name="Ambacheew D."/>
            <person name="Muzemil S."/>
            <person name="Studholme D.J."/>
        </authorList>
    </citation>
    <scope>NUCLEOTIDE SEQUENCE [LARGE SCALE GENOMIC DNA]</scope>
</reference>
<comment type="caution">
    <text evidence="2">The sequence shown here is derived from an EMBL/GenBank/DDBJ whole genome shotgun (WGS) entry which is preliminary data.</text>
</comment>
<keyword evidence="1" id="KW-0472">Membrane</keyword>
<dbReference type="AlphaFoldDB" id="A0A426YXN8"/>
<evidence type="ECO:0000313" key="3">
    <source>
        <dbReference type="Proteomes" id="UP000287651"/>
    </source>
</evidence>
<keyword evidence="1" id="KW-0812">Transmembrane</keyword>
<name>A0A426YXN8_ENSVE</name>
<organism evidence="2 3">
    <name type="scientific">Ensete ventricosum</name>
    <name type="common">Abyssinian banana</name>
    <name type="synonym">Musa ensete</name>
    <dbReference type="NCBI Taxonomy" id="4639"/>
    <lineage>
        <taxon>Eukaryota</taxon>
        <taxon>Viridiplantae</taxon>
        <taxon>Streptophyta</taxon>
        <taxon>Embryophyta</taxon>
        <taxon>Tracheophyta</taxon>
        <taxon>Spermatophyta</taxon>
        <taxon>Magnoliopsida</taxon>
        <taxon>Liliopsida</taxon>
        <taxon>Zingiberales</taxon>
        <taxon>Musaceae</taxon>
        <taxon>Ensete</taxon>
    </lineage>
</organism>
<feature type="transmembrane region" description="Helical" evidence="1">
    <location>
        <begin position="76"/>
        <end position="93"/>
    </location>
</feature>
<sequence>PHPHLPPLATAAHLPSSFVVPCYSPRRSLLQNSASPATVAASPAMQLLLSPSAATLLTFDLPCSQPVLSNHSERPTLYSFSTVLLAVAAFLLLNHSCNHSRWPYLYCRCILFFPSSVVQQKQRTLCSFCRS</sequence>